<organism evidence="1 2">
    <name type="scientific">Mesorhizobium amorphae CCNWGS0123</name>
    <dbReference type="NCBI Taxonomy" id="1082933"/>
    <lineage>
        <taxon>Bacteria</taxon>
        <taxon>Pseudomonadati</taxon>
        <taxon>Pseudomonadota</taxon>
        <taxon>Alphaproteobacteria</taxon>
        <taxon>Hyphomicrobiales</taxon>
        <taxon>Phyllobacteriaceae</taxon>
        <taxon>Mesorhizobium</taxon>
    </lineage>
</organism>
<protein>
    <submittedName>
        <fullName evidence="1">Uncharacterized protein</fullName>
    </submittedName>
</protein>
<dbReference type="RefSeq" id="WP_006205356.1">
    <property type="nucleotide sequence ID" value="NZ_AGSN01000190.1"/>
</dbReference>
<evidence type="ECO:0000313" key="2">
    <source>
        <dbReference type="Proteomes" id="UP000002949"/>
    </source>
</evidence>
<evidence type="ECO:0000313" key="1">
    <source>
        <dbReference type="EMBL" id="EHH07211.1"/>
    </source>
</evidence>
<dbReference type="AlphaFoldDB" id="G6YHX4"/>
<reference evidence="1 2" key="1">
    <citation type="journal article" date="2012" name="J. Bacteriol.">
        <title>Draft Genome Sequence of Plant Growth-Promoting Rhizobium Mesorhizobium amorphae, Isolated from Zinc-Lead Mine Tailings.</title>
        <authorList>
            <person name="Hao X."/>
            <person name="Lin Y."/>
            <person name="Johnstone L."/>
            <person name="Baltrus D.A."/>
            <person name="Miller S.J."/>
            <person name="Wei G."/>
            <person name="Rensing C."/>
        </authorList>
    </citation>
    <scope>NUCLEOTIDE SEQUENCE [LARGE SCALE GENOMIC DNA]</scope>
    <source>
        <strain evidence="1 2">CCNWGS0123</strain>
    </source>
</reference>
<sequence>MKTARDHISALVRKGWSAEKAKDIIARDLPIGSSKSEVCFYLESQLYPGIERPYLEMVISNPQHDQIIPAGPVFDIDFVNHTCADEVLTCMMSYPKVTGFVQVAFWFRDEKLTLVNIQNKGRIV</sequence>
<dbReference type="STRING" id="1082933.A6B35_04055"/>
<gene>
    <name evidence="1" type="ORF">MEA186_27970</name>
</gene>
<dbReference type="Proteomes" id="UP000002949">
    <property type="component" value="Unassembled WGS sequence"/>
</dbReference>
<keyword evidence="2" id="KW-1185">Reference proteome</keyword>
<name>G6YHX4_9HYPH</name>
<accession>G6YHX4</accession>
<dbReference type="EMBL" id="AGSN01000190">
    <property type="protein sequence ID" value="EHH07211.1"/>
    <property type="molecule type" value="Genomic_DNA"/>
</dbReference>
<dbReference type="KEGG" id="mamo:A6B35_04055"/>
<proteinExistence type="predicted"/>